<proteinExistence type="predicted"/>
<organism evidence="1 2">
    <name type="scientific">Peronosclerospora sorghi</name>
    <dbReference type="NCBI Taxonomy" id="230839"/>
    <lineage>
        <taxon>Eukaryota</taxon>
        <taxon>Sar</taxon>
        <taxon>Stramenopiles</taxon>
        <taxon>Oomycota</taxon>
        <taxon>Peronosporomycetes</taxon>
        <taxon>Peronosporales</taxon>
        <taxon>Peronosporaceae</taxon>
        <taxon>Peronosclerospora</taxon>
    </lineage>
</organism>
<name>A0ACC0VUR2_9STRA</name>
<sequence length="315" mass="32477">MHPLRVGSLALLATAAVLFTTADAHGLMIDPRNRNVSNNFRKDCGALVNIGTEELLIGPIELLSQFKQADYPPSPTFNLLNGCRGTVYEEGMTVTTLQAGVAFDITSKVSAPHPGTATVSILKPVEDGAGIITYEEYLVLHKEENYAVSAGTFTFSIPMPSSVRGCDSPGDCVLRLNWYSPVAKQTYPTCSDIIVTGGGGGGGGGAGAGGGAGGAGGGGGGDDKTTQTPPAGTPTQNTPTPSTPTPGSKPTQPEVGGEASKTPPSSGKEGNSPFRRQGVILDPGTVKKGWRKMNFIVAAHPPHEAGTRRETTSSW</sequence>
<dbReference type="EMBL" id="CM047586">
    <property type="protein sequence ID" value="KAI9909496.1"/>
    <property type="molecule type" value="Genomic_DNA"/>
</dbReference>
<reference evidence="1 2" key="1">
    <citation type="journal article" date="2022" name="bioRxiv">
        <title>The genome of the oomycete Peronosclerospora sorghi, a cosmopolitan pathogen of maize and sorghum, is inflated with dispersed pseudogenes.</title>
        <authorList>
            <person name="Fletcher K."/>
            <person name="Martin F."/>
            <person name="Isakeit T."/>
            <person name="Cavanaugh K."/>
            <person name="Magill C."/>
            <person name="Michelmore R."/>
        </authorList>
    </citation>
    <scope>NUCLEOTIDE SEQUENCE [LARGE SCALE GENOMIC DNA]</scope>
    <source>
        <strain evidence="1">P6</strain>
    </source>
</reference>
<evidence type="ECO:0000313" key="2">
    <source>
        <dbReference type="Proteomes" id="UP001163321"/>
    </source>
</evidence>
<gene>
    <name evidence="1" type="ORF">PsorP6_015267</name>
</gene>
<evidence type="ECO:0000313" key="1">
    <source>
        <dbReference type="EMBL" id="KAI9909496.1"/>
    </source>
</evidence>
<dbReference type="Proteomes" id="UP001163321">
    <property type="component" value="Chromosome 7"/>
</dbReference>
<protein>
    <submittedName>
        <fullName evidence="1">Uncharacterized protein</fullName>
    </submittedName>
</protein>
<comment type="caution">
    <text evidence="1">The sequence shown here is derived from an EMBL/GenBank/DDBJ whole genome shotgun (WGS) entry which is preliminary data.</text>
</comment>
<accession>A0ACC0VUR2</accession>
<keyword evidence="2" id="KW-1185">Reference proteome</keyword>